<sequence>MTETSADHRDSYPPTAEFAAQANASAALYERAAADRDAFWAEQARRLHWDEPFTQVLDWSEAPVAKWFVGGKLNVAYNCVDRHVLDGHGDQVAIHWEGEPGDSRAITYRELLDEVSRAANYLTELGLETGDRVAIYMPMVPEAIVSMLACARLGLTHSVVFAGFSPTALRQRVDDARARLVITTDGQWRRGKAAPLKEAVDEALYAHGDTPSSVEHVLVVRRTGIEVPWTEGRDLWWHDTVTPASPHHRPQPFD</sequence>
<dbReference type="EMBL" id="JAYKYQ010000015">
    <property type="protein sequence ID" value="MEB3513960.1"/>
    <property type="molecule type" value="Genomic_DNA"/>
</dbReference>
<dbReference type="Pfam" id="PF00501">
    <property type="entry name" value="AMP-binding"/>
    <property type="match status" value="1"/>
</dbReference>
<evidence type="ECO:0000313" key="5">
    <source>
        <dbReference type="EMBL" id="MEB3513960.1"/>
    </source>
</evidence>
<gene>
    <name evidence="5" type="ORF">U3653_28380</name>
</gene>
<proteinExistence type="inferred from homology"/>
<reference evidence="5 6" key="1">
    <citation type="submission" date="2023-12" db="EMBL/GenBank/DDBJ databases">
        <title>novel species in genus Nocarida.</title>
        <authorList>
            <person name="Li Z."/>
        </authorList>
    </citation>
    <scope>NUCLEOTIDE SEQUENCE [LARGE SCALE GENOMIC DNA]</scope>
    <source>
        <strain evidence="5 6">CDC186</strain>
    </source>
</reference>
<dbReference type="InterPro" id="IPR000873">
    <property type="entry name" value="AMP-dep_synth/lig_dom"/>
</dbReference>
<accession>A0ABU6B2H7</accession>
<evidence type="ECO:0000256" key="1">
    <source>
        <dbReference type="ARBA" id="ARBA00006432"/>
    </source>
</evidence>
<feature type="domain" description="AMP-dependent synthetase/ligase" evidence="3">
    <location>
        <begin position="85"/>
        <end position="237"/>
    </location>
</feature>
<dbReference type="PANTHER" id="PTHR24095:SF14">
    <property type="entry name" value="ACETYL-COENZYME A SYNTHETASE 1"/>
    <property type="match status" value="1"/>
</dbReference>
<dbReference type="InterPro" id="IPR042099">
    <property type="entry name" value="ANL_N_sf"/>
</dbReference>
<evidence type="ECO:0000259" key="3">
    <source>
        <dbReference type="Pfam" id="PF00501"/>
    </source>
</evidence>
<dbReference type="SUPFAM" id="SSF56801">
    <property type="entry name" value="Acetyl-CoA synthetase-like"/>
    <property type="match status" value="1"/>
</dbReference>
<keyword evidence="2" id="KW-0007">Acetylation</keyword>
<organism evidence="5 6">
    <name type="scientific">Nocardia implantans</name>
    <dbReference type="NCBI Taxonomy" id="3108168"/>
    <lineage>
        <taxon>Bacteria</taxon>
        <taxon>Bacillati</taxon>
        <taxon>Actinomycetota</taxon>
        <taxon>Actinomycetes</taxon>
        <taxon>Mycobacteriales</taxon>
        <taxon>Nocardiaceae</taxon>
        <taxon>Nocardia</taxon>
    </lineage>
</organism>
<evidence type="ECO:0000256" key="2">
    <source>
        <dbReference type="ARBA" id="ARBA00022990"/>
    </source>
</evidence>
<dbReference type="Proteomes" id="UP001348098">
    <property type="component" value="Unassembled WGS sequence"/>
</dbReference>
<evidence type="ECO:0000313" key="6">
    <source>
        <dbReference type="Proteomes" id="UP001348098"/>
    </source>
</evidence>
<dbReference type="RefSeq" id="WP_195077964.1">
    <property type="nucleotide sequence ID" value="NZ_JAYKYQ010000015.1"/>
</dbReference>
<feature type="domain" description="Acetyl-coenzyme A synthetase N-terminal" evidence="4">
    <location>
        <begin position="26"/>
        <end position="79"/>
    </location>
</feature>
<evidence type="ECO:0000259" key="4">
    <source>
        <dbReference type="Pfam" id="PF16177"/>
    </source>
</evidence>
<dbReference type="Gene3D" id="3.40.50.12780">
    <property type="entry name" value="N-terminal domain of ligase-like"/>
    <property type="match status" value="1"/>
</dbReference>
<protein>
    <submittedName>
        <fullName evidence="5">AMP-binding protein</fullName>
    </submittedName>
</protein>
<name>A0ABU6B2H7_9NOCA</name>
<comment type="similarity">
    <text evidence="1">Belongs to the ATP-dependent AMP-binding enzyme family.</text>
</comment>
<dbReference type="InterPro" id="IPR032387">
    <property type="entry name" value="ACAS_N"/>
</dbReference>
<keyword evidence="6" id="KW-1185">Reference proteome</keyword>
<dbReference type="Pfam" id="PF16177">
    <property type="entry name" value="ACAS_N"/>
    <property type="match status" value="1"/>
</dbReference>
<dbReference type="PANTHER" id="PTHR24095">
    <property type="entry name" value="ACETYL-COENZYME A SYNTHETASE"/>
    <property type="match status" value="1"/>
</dbReference>
<comment type="caution">
    <text evidence="5">The sequence shown here is derived from an EMBL/GenBank/DDBJ whole genome shotgun (WGS) entry which is preliminary data.</text>
</comment>
<feature type="non-terminal residue" evidence="5">
    <location>
        <position position="254"/>
    </location>
</feature>